<keyword evidence="2" id="KW-1015">Disulfide bond</keyword>
<organism evidence="4 5">
    <name type="scientific">Platanthera zijinensis</name>
    <dbReference type="NCBI Taxonomy" id="2320716"/>
    <lineage>
        <taxon>Eukaryota</taxon>
        <taxon>Viridiplantae</taxon>
        <taxon>Streptophyta</taxon>
        <taxon>Embryophyta</taxon>
        <taxon>Tracheophyta</taxon>
        <taxon>Spermatophyta</taxon>
        <taxon>Magnoliopsida</taxon>
        <taxon>Liliopsida</taxon>
        <taxon>Asparagales</taxon>
        <taxon>Orchidaceae</taxon>
        <taxon>Orchidoideae</taxon>
        <taxon>Orchideae</taxon>
        <taxon>Orchidinae</taxon>
        <taxon>Platanthera</taxon>
    </lineage>
</organism>
<evidence type="ECO:0000256" key="1">
    <source>
        <dbReference type="ARBA" id="ARBA00009831"/>
    </source>
</evidence>
<dbReference type="Proteomes" id="UP001418222">
    <property type="component" value="Unassembled WGS sequence"/>
</dbReference>
<dbReference type="InterPro" id="IPR053237">
    <property type="entry name" value="Natterin_C"/>
</dbReference>
<dbReference type="AlphaFoldDB" id="A0AAP0C2V5"/>
<gene>
    <name evidence="4" type="ORF">KSP39_PZI001362</name>
</gene>
<name>A0AAP0C2V5_9ASPA</name>
<dbReference type="PANTHER" id="PTHR39244">
    <property type="entry name" value="NATTERIN-4"/>
    <property type="match status" value="1"/>
</dbReference>
<evidence type="ECO:0000313" key="5">
    <source>
        <dbReference type="Proteomes" id="UP001418222"/>
    </source>
</evidence>
<dbReference type="InterPro" id="IPR036242">
    <property type="entry name" value="Agglutinin_dom_sf"/>
</dbReference>
<dbReference type="Gene3D" id="2.80.10.50">
    <property type="match status" value="2"/>
</dbReference>
<dbReference type="Pfam" id="PF07468">
    <property type="entry name" value="Agglutinin"/>
    <property type="match status" value="1"/>
</dbReference>
<dbReference type="SMART" id="SM00791">
    <property type="entry name" value="Agglutinin"/>
    <property type="match status" value="1"/>
</dbReference>
<evidence type="ECO:0000313" key="4">
    <source>
        <dbReference type="EMBL" id="KAK8956889.1"/>
    </source>
</evidence>
<accession>A0AAP0C2V5</accession>
<evidence type="ECO:0000259" key="3">
    <source>
        <dbReference type="SMART" id="SM00791"/>
    </source>
</evidence>
<dbReference type="Gene3D" id="2.170.15.10">
    <property type="entry name" value="Proaerolysin, chain A, domain 3"/>
    <property type="match status" value="1"/>
</dbReference>
<dbReference type="CDD" id="cd20216">
    <property type="entry name" value="PFM_HFR-2-like"/>
    <property type="match status" value="1"/>
</dbReference>
<dbReference type="SUPFAM" id="SSF50382">
    <property type="entry name" value="Agglutinin"/>
    <property type="match status" value="2"/>
</dbReference>
<dbReference type="SUPFAM" id="SSF56973">
    <property type="entry name" value="Aerolisin/ETX pore-forming domain"/>
    <property type="match status" value="1"/>
</dbReference>
<reference evidence="4 5" key="1">
    <citation type="journal article" date="2022" name="Nat. Plants">
        <title>Genomes of leafy and leafless Platanthera orchids illuminate the evolution of mycoheterotrophy.</title>
        <authorList>
            <person name="Li M.H."/>
            <person name="Liu K.W."/>
            <person name="Li Z."/>
            <person name="Lu H.C."/>
            <person name="Ye Q.L."/>
            <person name="Zhang D."/>
            <person name="Wang J.Y."/>
            <person name="Li Y.F."/>
            <person name="Zhong Z.M."/>
            <person name="Liu X."/>
            <person name="Yu X."/>
            <person name="Liu D.K."/>
            <person name="Tu X.D."/>
            <person name="Liu B."/>
            <person name="Hao Y."/>
            <person name="Liao X.Y."/>
            <person name="Jiang Y.T."/>
            <person name="Sun W.H."/>
            <person name="Chen J."/>
            <person name="Chen Y.Q."/>
            <person name="Ai Y."/>
            <person name="Zhai J.W."/>
            <person name="Wu S.S."/>
            <person name="Zhou Z."/>
            <person name="Hsiao Y.Y."/>
            <person name="Wu W.L."/>
            <person name="Chen Y.Y."/>
            <person name="Lin Y.F."/>
            <person name="Hsu J.L."/>
            <person name="Li C.Y."/>
            <person name="Wang Z.W."/>
            <person name="Zhao X."/>
            <person name="Zhong W.Y."/>
            <person name="Ma X.K."/>
            <person name="Ma L."/>
            <person name="Huang J."/>
            <person name="Chen G.Z."/>
            <person name="Huang M.Z."/>
            <person name="Huang L."/>
            <person name="Peng D.H."/>
            <person name="Luo Y.B."/>
            <person name="Zou S.Q."/>
            <person name="Chen S.P."/>
            <person name="Lan S."/>
            <person name="Tsai W.C."/>
            <person name="Van de Peer Y."/>
            <person name="Liu Z.J."/>
        </authorList>
    </citation>
    <scope>NUCLEOTIDE SEQUENCE [LARGE SCALE GENOMIC DNA]</scope>
    <source>
        <strain evidence="4">Lor287</strain>
    </source>
</reference>
<sequence length="417" mass="47056">MAMFCCDAKKPQEDMSLQTCTLFEPVFATVQNRNFIRLKFALNGNYLFLSYRKPNHFTLSTFTHNRGLFTVSDWELLYIMPKYVAFKGDNENFLSARTINGTPYLQFASDDNGDPTVGHEVFSLRDGAIRLKSSHFGRFWRGNPNWIYADSEDTTDNNLGTVFWPIKVSSNIVALRNLGNNNFCKRLTDEGKTNCLSAAVPTIFKYARLEIRETVLSRDISNVQFRLMDARIYGENLLTMASGDASNRSTEPNIVTLRLLYSEIESRSFSSSLTLKLGVETKITTGIPFIVKGQITISMGFEGTVEWGSTSETKKEVETTYAVTVPPMTAIKVRLLATEGKCDVPFSYTQRDTLMSGQTTTTIINDGVYQGANCFNFTYETDEQQPLSEFDEPLPSQAEEDSWLDLMLCFDVALSEE</sequence>
<dbReference type="EMBL" id="JBBWWQ010000001">
    <property type="protein sequence ID" value="KAK8956889.1"/>
    <property type="molecule type" value="Genomic_DNA"/>
</dbReference>
<comment type="caution">
    <text evidence="4">The sequence shown here is derived from an EMBL/GenBank/DDBJ whole genome shotgun (WGS) entry which is preliminary data.</text>
</comment>
<dbReference type="Pfam" id="PF01117">
    <property type="entry name" value="Aerolysin"/>
    <property type="match status" value="1"/>
</dbReference>
<keyword evidence="5" id="KW-1185">Reference proteome</keyword>
<dbReference type="CDD" id="cd00257">
    <property type="entry name" value="beta-trefoil_FSCN-like"/>
    <property type="match status" value="1"/>
</dbReference>
<dbReference type="InterPro" id="IPR055267">
    <property type="entry name" value="Aerolysin-like_C"/>
</dbReference>
<feature type="domain" description="Agglutinin" evidence="3">
    <location>
        <begin position="78"/>
        <end position="213"/>
    </location>
</feature>
<dbReference type="PANTHER" id="PTHR39244:SF5">
    <property type="entry name" value="NATTERIN-3-LIKE"/>
    <property type="match status" value="1"/>
</dbReference>
<proteinExistence type="inferred from homology"/>
<protein>
    <recommendedName>
        <fullName evidence="3">Agglutinin domain-containing protein</fullName>
    </recommendedName>
</protein>
<comment type="similarity">
    <text evidence="1">Belongs to the aerolysin family.</text>
</comment>
<evidence type="ECO:0000256" key="2">
    <source>
        <dbReference type="ARBA" id="ARBA00023157"/>
    </source>
</evidence>
<dbReference type="InterPro" id="IPR008998">
    <property type="entry name" value="Agglutinin"/>
</dbReference>